<reference evidence="1" key="1">
    <citation type="submission" date="2017-10" db="EMBL/GenBank/DDBJ databases">
        <title>Genome sequence of cellulolytic Lachnospiraceae bacterium XHS1971 isolated from hotspring sediment.</title>
        <authorList>
            <person name="Vasudevan G."/>
            <person name="Joshi A.J."/>
            <person name="Hivarkar S."/>
            <person name="Lanjekar V.B."/>
            <person name="Dhakephalkar P.K."/>
            <person name="Dagar S."/>
        </authorList>
    </citation>
    <scope>NUCLEOTIDE SEQUENCE</scope>
    <source>
        <strain evidence="1">XHS1971</strain>
    </source>
</reference>
<evidence type="ECO:0000313" key="1">
    <source>
        <dbReference type="EMBL" id="PHV70154.1"/>
    </source>
</evidence>
<dbReference type="Proteomes" id="UP000224460">
    <property type="component" value="Unassembled WGS sequence"/>
</dbReference>
<comment type="caution">
    <text evidence="1">The sequence shown here is derived from an EMBL/GenBank/DDBJ whole genome shotgun (WGS) entry which is preliminary data.</text>
</comment>
<dbReference type="EMBL" id="PEDL01000013">
    <property type="protein sequence ID" value="PHV70154.1"/>
    <property type="molecule type" value="Genomic_DNA"/>
</dbReference>
<gene>
    <name evidence="1" type="ORF">CS063_11800</name>
</gene>
<keyword evidence="2" id="KW-1185">Reference proteome</keyword>
<organism evidence="1 2">
    <name type="scientific">Sporanaerobium hydrogeniformans</name>
    <dbReference type="NCBI Taxonomy" id="3072179"/>
    <lineage>
        <taxon>Bacteria</taxon>
        <taxon>Bacillati</taxon>
        <taxon>Bacillota</taxon>
        <taxon>Clostridia</taxon>
        <taxon>Lachnospirales</taxon>
        <taxon>Lachnospiraceae</taxon>
        <taxon>Sporanaerobium</taxon>
    </lineage>
</organism>
<proteinExistence type="predicted"/>
<sequence length="251" mass="29226">MNILLRMQIWIKVIMSFLLSMRGCQKAKFYTCKETVEYIVDKKVSLIRFGDGEFNIMRGESISYQGYSKALGAGLKALVRDFKEKQTPYLVCMPAYFLSVKGMKLLKKRVYIACWSRARRMFNKDYDYDVTYGDSFLFSQGNEAIYSDIWKNENQVVFVHHDELYAKKFFDRYNIRYKFVKVPSVDAFTHKESIVRNIEKSIENLSNKKTCILISAGPCAKLLVKELAEKGYWAIDTGHCWDAPLHSIPSK</sequence>
<accession>A0AC61DA92</accession>
<evidence type="ECO:0000313" key="2">
    <source>
        <dbReference type="Proteomes" id="UP000224460"/>
    </source>
</evidence>
<name>A0AC61DA92_9FIRM</name>
<protein>
    <submittedName>
        <fullName evidence="1">Uncharacterized protein</fullName>
    </submittedName>
</protein>